<accession>A0ABS9Z0L2</accession>
<proteinExistence type="predicted"/>
<evidence type="ECO:0008006" key="4">
    <source>
        <dbReference type="Google" id="ProtNLM"/>
    </source>
</evidence>
<feature type="region of interest" description="Disordered" evidence="1">
    <location>
        <begin position="102"/>
        <end position="148"/>
    </location>
</feature>
<evidence type="ECO:0000256" key="1">
    <source>
        <dbReference type="SAM" id="MobiDB-lite"/>
    </source>
</evidence>
<feature type="non-terminal residue" evidence="2">
    <location>
        <position position="148"/>
    </location>
</feature>
<keyword evidence="3" id="KW-1185">Reference proteome</keyword>
<comment type="caution">
    <text evidence="2">The sequence shown here is derived from an EMBL/GenBank/DDBJ whole genome shotgun (WGS) entry which is preliminary data.</text>
</comment>
<protein>
    <recommendedName>
        <fullName evidence="4">Transposase</fullName>
    </recommendedName>
</protein>
<dbReference type="RefSeq" id="WP_243073505.1">
    <property type="nucleotide sequence ID" value="NZ_JAIVFL010000003.1"/>
</dbReference>
<organism evidence="2 3">
    <name type="scientific">Candidatus Mycolicibacterium alkanivorans</name>
    <dbReference type="NCBI Taxonomy" id="2954114"/>
    <lineage>
        <taxon>Bacteria</taxon>
        <taxon>Bacillati</taxon>
        <taxon>Actinomycetota</taxon>
        <taxon>Actinomycetes</taxon>
        <taxon>Mycobacteriales</taxon>
        <taxon>Mycobacteriaceae</taxon>
        <taxon>Mycolicibacterium</taxon>
    </lineage>
</organism>
<reference evidence="2" key="1">
    <citation type="journal article" date="2022" name="ISME J.">
        <title>Identification of active gaseous-alkane degraders at natural gas seeps.</title>
        <authorList>
            <person name="Farhan Ul Haque M."/>
            <person name="Hernandez M."/>
            <person name="Crombie A.T."/>
            <person name="Murrell J.C."/>
        </authorList>
    </citation>
    <scope>NUCLEOTIDE SEQUENCE</scope>
    <source>
        <strain evidence="2">ANDR5</strain>
    </source>
</reference>
<gene>
    <name evidence="2" type="ORF">K9U37_19905</name>
</gene>
<dbReference type="Pfam" id="PF21804">
    <property type="entry name" value="Transposase_29"/>
    <property type="match status" value="1"/>
</dbReference>
<evidence type="ECO:0000313" key="2">
    <source>
        <dbReference type="EMBL" id="MCI4677035.1"/>
    </source>
</evidence>
<feature type="compositionally biased region" description="Low complexity" evidence="1">
    <location>
        <begin position="127"/>
        <end position="139"/>
    </location>
</feature>
<name>A0ABS9Z0L2_9MYCO</name>
<evidence type="ECO:0000313" key="3">
    <source>
        <dbReference type="Proteomes" id="UP001139068"/>
    </source>
</evidence>
<dbReference type="EMBL" id="JAIVFL010000003">
    <property type="protein sequence ID" value="MCI4677035.1"/>
    <property type="molecule type" value="Genomic_DNA"/>
</dbReference>
<dbReference type="InterPro" id="IPR049343">
    <property type="entry name" value="Transposase_29"/>
</dbReference>
<sequence length="148" mass="15900">MLCESVFRALLGEARAEGAARIDPPALGRVLGLDRAPEVKTIRRKIGLLAEAGRAGDWIAAMAARHVAARPEQAAVLYVDGHVRAYQGTRKIAKTHVPRLKFPARHGGNLGRRRRGGSAAGGDGRTGRLAGRRAAPVDPRVARHGRRR</sequence>
<dbReference type="Proteomes" id="UP001139068">
    <property type="component" value="Unassembled WGS sequence"/>
</dbReference>